<keyword evidence="2" id="KW-0472">Membrane</keyword>
<keyword evidence="2" id="KW-0812">Transmembrane</keyword>
<proteinExistence type="predicted"/>
<evidence type="ECO:0000256" key="2">
    <source>
        <dbReference type="SAM" id="Phobius"/>
    </source>
</evidence>
<gene>
    <name evidence="3" type="ORF">OHA16_17040</name>
</gene>
<feature type="compositionally biased region" description="Basic and acidic residues" evidence="1">
    <location>
        <begin position="107"/>
        <end position="159"/>
    </location>
</feature>
<feature type="transmembrane region" description="Helical" evidence="2">
    <location>
        <begin position="32"/>
        <end position="51"/>
    </location>
</feature>
<dbReference type="EMBL" id="CP108110">
    <property type="protein sequence ID" value="WUQ84519.1"/>
    <property type="molecule type" value="Genomic_DNA"/>
</dbReference>
<dbReference type="Proteomes" id="UP001432222">
    <property type="component" value="Chromosome"/>
</dbReference>
<sequence>MADRESGAQVWGAAVVVSSALAVVAAYLINGAALVLVVAGVEVLLLMVYVGRRWRLLRQVSEPDRRAAPRSHRTAGGTVDAAHCERCRRAREAIDARQAGRQPRTPHAHDRHDHYDRSRERRREGGSHEHGSHERGPHERPVREWTAERAAVRSHDRSTARHGAPGSAGRAVGHQ</sequence>
<keyword evidence="4" id="KW-1185">Reference proteome</keyword>
<keyword evidence="2" id="KW-1133">Transmembrane helix</keyword>
<evidence type="ECO:0000313" key="4">
    <source>
        <dbReference type="Proteomes" id="UP001432222"/>
    </source>
</evidence>
<reference evidence="3" key="1">
    <citation type="submission" date="2022-10" db="EMBL/GenBank/DDBJ databases">
        <title>The complete genomes of actinobacterial strains from the NBC collection.</title>
        <authorList>
            <person name="Joergensen T.S."/>
            <person name="Alvarez Arevalo M."/>
            <person name="Sterndorff E.B."/>
            <person name="Faurdal D."/>
            <person name="Vuksanovic O."/>
            <person name="Mourched A.-S."/>
            <person name="Charusanti P."/>
            <person name="Shaw S."/>
            <person name="Blin K."/>
            <person name="Weber T."/>
        </authorList>
    </citation>
    <scope>NUCLEOTIDE SEQUENCE</scope>
    <source>
        <strain evidence="3">NBC_00222</strain>
    </source>
</reference>
<name>A0ABZ1U109_9ACTN</name>
<accession>A0ABZ1U109</accession>
<organism evidence="3 4">
    <name type="scientific">Kitasatospora purpeofusca</name>
    <dbReference type="NCBI Taxonomy" id="67352"/>
    <lineage>
        <taxon>Bacteria</taxon>
        <taxon>Bacillati</taxon>
        <taxon>Actinomycetota</taxon>
        <taxon>Actinomycetes</taxon>
        <taxon>Kitasatosporales</taxon>
        <taxon>Streptomycetaceae</taxon>
        <taxon>Kitasatospora</taxon>
    </lineage>
</organism>
<feature type="region of interest" description="Disordered" evidence="1">
    <location>
        <begin position="94"/>
        <end position="175"/>
    </location>
</feature>
<evidence type="ECO:0000313" key="3">
    <source>
        <dbReference type="EMBL" id="WUQ84519.1"/>
    </source>
</evidence>
<dbReference type="RefSeq" id="WP_328955369.1">
    <property type="nucleotide sequence ID" value="NZ_CP108110.1"/>
</dbReference>
<evidence type="ECO:0000256" key="1">
    <source>
        <dbReference type="SAM" id="MobiDB-lite"/>
    </source>
</evidence>
<protein>
    <submittedName>
        <fullName evidence="3">Uncharacterized protein</fullName>
    </submittedName>
</protein>